<keyword evidence="2" id="KW-0547">Nucleotide-binding</keyword>
<dbReference type="Proteomes" id="UP000185544">
    <property type="component" value="Chromosome"/>
</dbReference>
<evidence type="ECO:0000256" key="1">
    <source>
        <dbReference type="ARBA" id="ARBA00022679"/>
    </source>
</evidence>
<keyword evidence="7" id="KW-1185">Reference proteome</keyword>
<feature type="domain" description="tRNA nucleotidyltransferase/poly(A) polymerase RNA and SrmB- binding" evidence="5">
    <location>
        <begin position="236"/>
        <end position="297"/>
    </location>
</feature>
<name>A0A1L6MUU3_9BACT</name>
<dbReference type="GO" id="GO:1990817">
    <property type="term" value="F:poly(A) RNA polymerase activity"/>
    <property type="evidence" value="ECO:0007669"/>
    <property type="project" value="InterPro"/>
</dbReference>
<evidence type="ECO:0000256" key="3">
    <source>
        <dbReference type="RuleBase" id="RU003953"/>
    </source>
</evidence>
<evidence type="ECO:0000259" key="5">
    <source>
        <dbReference type="Pfam" id="PF12627"/>
    </source>
</evidence>
<dbReference type="EMBL" id="CP016908">
    <property type="protein sequence ID" value="APR99272.1"/>
    <property type="molecule type" value="Genomic_DNA"/>
</dbReference>
<evidence type="ECO:0000259" key="4">
    <source>
        <dbReference type="Pfam" id="PF01743"/>
    </source>
</evidence>
<gene>
    <name evidence="6" type="ORF">BCY86_00225</name>
</gene>
<dbReference type="GO" id="GO:0003723">
    <property type="term" value="F:RNA binding"/>
    <property type="evidence" value="ECO:0007669"/>
    <property type="project" value="UniProtKB-KW"/>
</dbReference>
<evidence type="ECO:0000313" key="7">
    <source>
        <dbReference type="Proteomes" id="UP000185544"/>
    </source>
</evidence>
<evidence type="ECO:0000313" key="6">
    <source>
        <dbReference type="EMBL" id="APR99272.1"/>
    </source>
</evidence>
<dbReference type="Gene3D" id="1.10.3090.10">
    <property type="entry name" value="cca-adding enzyme, domain 2"/>
    <property type="match status" value="1"/>
</dbReference>
<dbReference type="SUPFAM" id="SSF81891">
    <property type="entry name" value="Poly A polymerase C-terminal region-like"/>
    <property type="match status" value="1"/>
</dbReference>
<evidence type="ECO:0000256" key="2">
    <source>
        <dbReference type="ARBA" id="ARBA00022741"/>
    </source>
</evidence>
<dbReference type="AlphaFoldDB" id="A0A1L6MUU3"/>
<dbReference type="PANTHER" id="PTHR43051">
    <property type="entry name" value="POLYNUCLEOTIDE ADENYLYLTRANSFERASE FAMILY PROTEIN"/>
    <property type="match status" value="1"/>
</dbReference>
<protein>
    <recommendedName>
        <fullName evidence="8">Poly(A) polymerase</fullName>
    </recommendedName>
</protein>
<dbReference type="InterPro" id="IPR032828">
    <property type="entry name" value="PolyA_RNA-bd"/>
</dbReference>
<feature type="domain" description="Poly A polymerase head" evidence="4">
    <location>
        <begin position="76"/>
        <end position="207"/>
    </location>
</feature>
<proteinExistence type="inferred from homology"/>
<dbReference type="InterPro" id="IPR002646">
    <property type="entry name" value="PolA_pol_head_dom"/>
</dbReference>
<dbReference type="CDD" id="cd05398">
    <property type="entry name" value="NT_ClassII-CCAase"/>
    <property type="match status" value="1"/>
</dbReference>
<dbReference type="SUPFAM" id="SSF81301">
    <property type="entry name" value="Nucleotidyltransferase"/>
    <property type="match status" value="1"/>
</dbReference>
<dbReference type="KEGG" id="pabo:BCY86_00225"/>
<dbReference type="GO" id="GO:0006396">
    <property type="term" value="P:RNA processing"/>
    <property type="evidence" value="ECO:0007669"/>
    <property type="project" value="InterPro"/>
</dbReference>
<reference evidence="6 7" key="1">
    <citation type="submission" date="2016-08" db="EMBL/GenBank/DDBJ databases">
        <title>Identification and validation of antigenic proteins from Pajaroellobacter abortibovis using de-novo genome sequence assembly and reverse vaccinology.</title>
        <authorList>
            <person name="Welly B.T."/>
            <person name="Miller M.R."/>
            <person name="Stott J.L."/>
            <person name="Blanchard M.T."/>
            <person name="Islas-Trejo A.D."/>
            <person name="O'Rourke S.M."/>
            <person name="Young A.E."/>
            <person name="Medrano J.F."/>
            <person name="Van Eenennaam A.L."/>
        </authorList>
    </citation>
    <scope>NUCLEOTIDE SEQUENCE [LARGE SCALE GENOMIC DNA]</scope>
    <source>
        <strain evidence="6 7">BTF92-0548A/99-0131</strain>
    </source>
</reference>
<accession>A0A1L6MUU3</accession>
<dbReference type="RefSeq" id="WP_075275906.1">
    <property type="nucleotide sequence ID" value="NZ_CP016908.1"/>
</dbReference>
<dbReference type="GO" id="GO:0000166">
    <property type="term" value="F:nucleotide binding"/>
    <property type="evidence" value="ECO:0007669"/>
    <property type="project" value="UniProtKB-KW"/>
</dbReference>
<dbReference type="InterPro" id="IPR043519">
    <property type="entry name" value="NT_sf"/>
</dbReference>
<dbReference type="InterPro" id="IPR010206">
    <property type="entry name" value="PolA_pol_I"/>
</dbReference>
<dbReference type="PANTHER" id="PTHR43051:SF1">
    <property type="entry name" value="POLYNUCLEOTIDE ADENYLYLTRANSFERASE FAMILY PROTEIN"/>
    <property type="match status" value="1"/>
</dbReference>
<dbReference type="NCBIfam" id="TIGR01942">
    <property type="entry name" value="pcnB"/>
    <property type="match status" value="1"/>
</dbReference>
<dbReference type="OrthoDB" id="9805698at2"/>
<dbReference type="STRING" id="1882918.BCY86_00225"/>
<comment type="similarity">
    <text evidence="3">Belongs to the tRNA nucleotidyltransferase/poly(A) polymerase family.</text>
</comment>
<organism evidence="6 7">
    <name type="scientific">Pajaroellobacter abortibovis</name>
    <dbReference type="NCBI Taxonomy" id="1882918"/>
    <lineage>
        <taxon>Bacteria</taxon>
        <taxon>Pseudomonadati</taxon>
        <taxon>Myxococcota</taxon>
        <taxon>Polyangia</taxon>
        <taxon>Polyangiales</taxon>
        <taxon>Polyangiaceae</taxon>
    </lineage>
</organism>
<sequence>MYKPKPSFSVLSELPELPSFTIEEDVPPRAPPPPSMRASLHEGTGLVRHRVSLDEHAIDSDAARVIQRLRQSHYQAYLVGGCVRDLLLSGKPKDFDIATDARPEDVHALFRNSRIIGRRFRLVHIFFRRGKIIEVATFRRNPLGSLEDTSFLQDEHNLLIRNDNAFGEAHEDALRRDFTINALFYDIEQRQVLDWCGGMEDIRRHTLHTIGEPAIRFCEDPVRILRAIKFAARLGLGITPDVYDAMIICRQHLSRAARPRLFEEIMRLLRGGVAHRSLWLLWESGAMSILLPELAAFLDDDGGNVGGSKRFWQRIDLMDRRTHELGRPLQDVVLCAVLLQDLLNESIERTRDKARAIHEFLNPIVTRIAIPRRIADAIRHVILIQPRIIARGKRGLSRSELSNCALELFEINRRLGSIAAM</sequence>
<dbReference type="GO" id="GO:0043633">
    <property type="term" value="P:polyadenylation-dependent RNA catabolic process"/>
    <property type="evidence" value="ECO:0007669"/>
    <property type="project" value="InterPro"/>
</dbReference>
<dbReference type="Pfam" id="PF01743">
    <property type="entry name" value="PolyA_pol"/>
    <property type="match status" value="1"/>
</dbReference>
<keyword evidence="1 3" id="KW-0808">Transferase</keyword>
<dbReference type="Pfam" id="PF12627">
    <property type="entry name" value="PolyA_pol_RNAbd"/>
    <property type="match status" value="1"/>
</dbReference>
<evidence type="ECO:0008006" key="8">
    <source>
        <dbReference type="Google" id="ProtNLM"/>
    </source>
</evidence>
<keyword evidence="3" id="KW-0694">RNA-binding</keyword>
<dbReference type="Gene3D" id="3.30.460.10">
    <property type="entry name" value="Beta Polymerase, domain 2"/>
    <property type="match status" value="1"/>
</dbReference>
<dbReference type="InterPro" id="IPR052191">
    <property type="entry name" value="tRNA_ntf/polyA_polymerase_I"/>
</dbReference>